<dbReference type="Pfam" id="PF12796">
    <property type="entry name" value="Ank_2"/>
    <property type="match status" value="2"/>
</dbReference>
<feature type="compositionally biased region" description="Low complexity" evidence="2">
    <location>
        <begin position="199"/>
        <end position="219"/>
    </location>
</feature>
<dbReference type="Pfam" id="PF00023">
    <property type="entry name" value="Ank"/>
    <property type="match status" value="1"/>
</dbReference>
<feature type="repeat" description="ANK" evidence="1">
    <location>
        <begin position="373"/>
        <end position="405"/>
    </location>
</feature>
<dbReference type="PROSITE" id="PS50297">
    <property type="entry name" value="ANK_REP_REGION"/>
    <property type="match status" value="5"/>
</dbReference>
<feature type="region of interest" description="Disordered" evidence="2">
    <location>
        <begin position="163"/>
        <end position="253"/>
    </location>
</feature>
<dbReference type="PANTHER" id="PTHR22677">
    <property type="entry name" value="ANKYRIN REPEAT DOMAIN-CONTAINING PROTEIN 60"/>
    <property type="match status" value="1"/>
</dbReference>
<feature type="repeat" description="ANK" evidence="1">
    <location>
        <begin position="438"/>
        <end position="470"/>
    </location>
</feature>
<dbReference type="Proteomes" id="UP000604046">
    <property type="component" value="Unassembled WGS sequence"/>
</dbReference>
<keyword evidence="4" id="KW-1185">Reference proteome</keyword>
<dbReference type="EMBL" id="CAJNDS010000807">
    <property type="protein sequence ID" value="CAE7235401.1"/>
    <property type="molecule type" value="Genomic_DNA"/>
</dbReference>
<feature type="repeat" description="ANK" evidence="1">
    <location>
        <begin position="307"/>
        <end position="339"/>
    </location>
</feature>
<protein>
    <submittedName>
        <fullName evidence="3">ASB3 protein</fullName>
    </submittedName>
</protein>
<evidence type="ECO:0000313" key="3">
    <source>
        <dbReference type="EMBL" id="CAE7235401.1"/>
    </source>
</evidence>
<proteinExistence type="predicted"/>
<dbReference type="InterPro" id="IPR036770">
    <property type="entry name" value="Ankyrin_rpt-contain_sf"/>
</dbReference>
<reference evidence="3" key="1">
    <citation type="submission" date="2021-02" db="EMBL/GenBank/DDBJ databases">
        <authorList>
            <person name="Dougan E. K."/>
            <person name="Rhodes N."/>
            <person name="Thang M."/>
            <person name="Chan C."/>
        </authorList>
    </citation>
    <scope>NUCLEOTIDE SEQUENCE</scope>
</reference>
<evidence type="ECO:0000313" key="4">
    <source>
        <dbReference type="Proteomes" id="UP000604046"/>
    </source>
</evidence>
<evidence type="ECO:0000256" key="2">
    <source>
        <dbReference type="SAM" id="MobiDB-lite"/>
    </source>
</evidence>
<feature type="repeat" description="ANK" evidence="1">
    <location>
        <begin position="274"/>
        <end position="306"/>
    </location>
</feature>
<dbReference type="InterPro" id="IPR039323">
    <property type="entry name" value="ANKRD_45/46/60"/>
</dbReference>
<organism evidence="3 4">
    <name type="scientific">Symbiodinium natans</name>
    <dbReference type="NCBI Taxonomy" id="878477"/>
    <lineage>
        <taxon>Eukaryota</taxon>
        <taxon>Sar</taxon>
        <taxon>Alveolata</taxon>
        <taxon>Dinophyceae</taxon>
        <taxon>Suessiales</taxon>
        <taxon>Symbiodiniaceae</taxon>
        <taxon>Symbiodinium</taxon>
    </lineage>
</organism>
<keyword evidence="1" id="KW-0040">ANK repeat</keyword>
<dbReference type="AlphaFoldDB" id="A0A812KVK7"/>
<name>A0A812KVK7_9DINO</name>
<dbReference type="PANTHER" id="PTHR22677:SF4">
    <property type="entry name" value="USHER SYNDROME TYPE-1G PROTEIN-LIKE PROTEIN"/>
    <property type="match status" value="1"/>
</dbReference>
<evidence type="ECO:0000256" key="1">
    <source>
        <dbReference type="PROSITE-ProRule" id="PRU00023"/>
    </source>
</evidence>
<dbReference type="SMART" id="SM00248">
    <property type="entry name" value="ANK"/>
    <property type="match status" value="7"/>
</dbReference>
<dbReference type="SUPFAM" id="SSF48403">
    <property type="entry name" value="Ankyrin repeat"/>
    <property type="match status" value="1"/>
</dbReference>
<gene>
    <name evidence="3" type="primary">ASB3</name>
    <name evidence="3" type="ORF">SNAT2548_LOCUS10039</name>
</gene>
<dbReference type="PROSITE" id="PS50088">
    <property type="entry name" value="ANK_REPEAT"/>
    <property type="match status" value="6"/>
</dbReference>
<dbReference type="InterPro" id="IPR002110">
    <property type="entry name" value="Ankyrin_rpt"/>
</dbReference>
<comment type="caution">
    <text evidence="3">The sequence shown here is derived from an EMBL/GenBank/DDBJ whole genome shotgun (WGS) entry which is preliminary data.</text>
</comment>
<dbReference type="OrthoDB" id="448960at2759"/>
<dbReference type="Gene3D" id="1.25.40.20">
    <property type="entry name" value="Ankyrin repeat-containing domain"/>
    <property type="match status" value="4"/>
</dbReference>
<sequence>MFSARFDGGEVEAAFRRVHAILQERGYNVLMVKAGAGDDFGKDTKRFLAKLLTSQGVLLAVCSAKYAEMTGSMYSSFCELQFAYDNKVQVVPLRVCKTRPSELLPPHGDHHPFDKDGEALALVRMAMPASKVHIDCLADEDTAQLLEAGAIAAKIAAELRKGSESEAEGSAPASLERKSSGHGGPMQQAQAQAKDDAQEAALGSSSSAATLAGPAGSALRPGKATPKEEPKQGSTAGQKGQGCANLREAARTGDRESLEALLADGADKDQQDEMGATPLYTAAENGQLECLQALLKAGANKDARKKNGWTPLHIAAHKGHLACLEALLRAGAEKDARLESGATPLFIAAMNGQLECLRALLNAGADKDACRKDGWTPLHVAAERGHLACLEALLRAGAAKDARLESGWTPLHIAAQGQLECLRALLNAGADKDARKNDGSTPLIIAAYKGQLECVQALLRAGADQAVRDDDRKTALEWAEQNGHKGCADALRAAA</sequence>
<feature type="repeat" description="ANK" evidence="1">
    <location>
        <begin position="340"/>
        <end position="372"/>
    </location>
</feature>
<dbReference type="PRINTS" id="PR01415">
    <property type="entry name" value="ANKYRIN"/>
</dbReference>
<feature type="repeat" description="ANK" evidence="1">
    <location>
        <begin position="241"/>
        <end position="273"/>
    </location>
</feature>
<accession>A0A812KVK7</accession>